<evidence type="ECO:0000256" key="3">
    <source>
        <dbReference type="ARBA" id="ARBA00012011"/>
    </source>
</evidence>
<keyword evidence="7" id="KW-0560">Oxidoreductase</keyword>
<sequence length="299" mass="33736">MGKYYHHHRAQLSTLGHTVLSPAWLLYSPAIQHWAPAITFESLDIKFSLWLIDEEIISHNTQWFYLQPHYILGLLIGHHIYFSAQIHQNLTIEPYTISSHDERALVDLVIKVYFKDTQPKFPTGSKDVPIPGKQEDGDIIEFQGPTWLLVYQSQGKLAICPDKKSNPIKNITWMLQVIRAIMRDLDDTVCQLLFANQTKKDILLQPELSQQHLIPRETGDTKNSWRGVRRGAGGERLPPTQGPKQAPASQELGSSCGWSGKKVLAEGPSGWHMGHLETLAFSPNTPKYSGNLRSSKLSA</sequence>
<feature type="binding site" evidence="11">
    <location>
        <position position="94"/>
    </location>
    <ligand>
        <name>FAD</name>
        <dbReference type="ChEBI" id="CHEBI:57692"/>
    </ligand>
</feature>
<dbReference type="SUPFAM" id="SSF63380">
    <property type="entry name" value="Riboflavin synthase domain-like"/>
    <property type="match status" value="1"/>
</dbReference>
<feature type="binding site" evidence="11">
    <location>
        <position position="172"/>
    </location>
    <ligand>
        <name>FAD</name>
        <dbReference type="ChEBI" id="CHEBI:57692"/>
    </ligand>
</feature>
<feature type="compositionally biased region" description="Polar residues" evidence="12">
    <location>
        <begin position="247"/>
        <end position="257"/>
    </location>
</feature>
<accession>A0A8C9B231</accession>
<evidence type="ECO:0000313" key="16">
    <source>
        <dbReference type="Proteomes" id="UP000694554"/>
    </source>
</evidence>
<organism evidence="15 16">
    <name type="scientific">Phocoena sinus</name>
    <name type="common">Vaquita</name>
    <dbReference type="NCBI Taxonomy" id="42100"/>
    <lineage>
        <taxon>Eukaryota</taxon>
        <taxon>Metazoa</taxon>
        <taxon>Chordata</taxon>
        <taxon>Craniata</taxon>
        <taxon>Vertebrata</taxon>
        <taxon>Euteleostomi</taxon>
        <taxon>Mammalia</taxon>
        <taxon>Eutheria</taxon>
        <taxon>Laurasiatheria</taxon>
        <taxon>Artiodactyla</taxon>
        <taxon>Whippomorpha</taxon>
        <taxon>Cetacea</taxon>
        <taxon>Odontoceti</taxon>
        <taxon>Phocoenidae</taxon>
        <taxon>Phocoena</taxon>
    </lineage>
</organism>
<evidence type="ECO:0000256" key="8">
    <source>
        <dbReference type="ARBA" id="ARBA00023098"/>
    </source>
</evidence>
<dbReference type="Ensembl" id="ENSPSNT00000004955.1">
    <property type="protein sequence ID" value="ENSPSNP00000004347.1"/>
    <property type="gene ID" value="ENSPSNG00000003242.1"/>
</dbReference>
<dbReference type="GO" id="GO:0071949">
    <property type="term" value="F:FAD binding"/>
    <property type="evidence" value="ECO:0007669"/>
    <property type="project" value="TreeGrafter"/>
</dbReference>
<evidence type="ECO:0000256" key="11">
    <source>
        <dbReference type="PIRSR" id="PIRSR601834-1"/>
    </source>
</evidence>
<keyword evidence="8" id="KW-0443">Lipid metabolism</keyword>
<evidence type="ECO:0000256" key="7">
    <source>
        <dbReference type="ARBA" id="ARBA00023002"/>
    </source>
</evidence>
<reference evidence="15" key="2">
    <citation type="submission" date="2025-08" db="UniProtKB">
        <authorList>
            <consortium name="Ensembl"/>
        </authorList>
    </citation>
    <scope>IDENTIFICATION</scope>
</reference>
<feature type="binding site" evidence="11">
    <location>
        <position position="109"/>
    </location>
    <ligand>
        <name>FAD</name>
        <dbReference type="ChEBI" id="CHEBI:57692"/>
    </ligand>
</feature>
<evidence type="ECO:0000259" key="14">
    <source>
        <dbReference type="Pfam" id="PF00970"/>
    </source>
</evidence>
<feature type="region of interest" description="Disordered" evidence="12">
    <location>
        <begin position="213"/>
        <end position="260"/>
    </location>
</feature>
<dbReference type="InterPro" id="IPR001834">
    <property type="entry name" value="CBR-like"/>
</dbReference>
<dbReference type="PANTHER" id="PTHR19370:SF121">
    <property type="entry name" value="NADH-CYTOCHROME B5 REDUCTASE 3"/>
    <property type="match status" value="1"/>
</dbReference>
<feature type="binding site" evidence="11">
    <location>
        <position position="111"/>
    </location>
    <ligand>
        <name>FAD</name>
        <dbReference type="ChEBI" id="CHEBI:57692"/>
    </ligand>
</feature>
<keyword evidence="16" id="KW-1185">Reference proteome</keyword>
<evidence type="ECO:0000256" key="10">
    <source>
        <dbReference type="ARBA" id="ARBA00023136"/>
    </source>
</evidence>
<dbReference type="InterPro" id="IPR001433">
    <property type="entry name" value="OxRdtase_FAD/NAD-bd"/>
</dbReference>
<dbReference type="Pfam" id="PF00970">
    <property type="entry name" value="FAD_binding_6"/>
    <property type="match status" value="1"/>
</dbReference>
<dbReference type="GO" id="GO:0005739">
    <property type="term" value="C:mitochondrion"/>
    <property type="evidence" value="ECO:0007669"/>
    <property type="project" value="TreeGrafter"/>
</dbReference>
<evidence type="ECO:0000259" key="13">
    <source>
        <dbReference type="Pfam" id="PF00175"/>
    </source>
</evidence>
<name>A0A8C9B231_PHOSS</name>
<dbReference type="GO" id="GO:0090524">
    <property type="term" value="F:cytochrome-b5 reductase activity, acting on NADH"/>
    <property type="evidence" value="ECO:0007669"/>
    <property type="project" value="UniProtKB-EC"/>
</dbReference>
<dbReference type="GO" id="GO:0006629">
    <property type="term" value="P:lipid metabolic process"/>
    <property type="evidence" value="ECO:0007669"/>
    <property type="project" value="UniProtKB-KW"/>
</dbReference>
<reference evidence="15" key="1">
    <citation type="submission" date="2019-08" db="EMBL/GenBank/DDBJ databases">
        <title>Phocoena sinus (Vaquita) genome, mPhoSin1, primary haplotype.</title>
        <authorList>
            <person name="Morin P."/>
            <person name="Mountcastle J."/>
            <person name="Fungtammasan C."/>
            <person name="Rhie A."/>
            <person name="Rojas-Bracho L."/>
            <person name="Smith C.R."/>
            <person name="Taylor B.L."/>
            <person name="Gulland F.M.D."/>
            <person name="Musser W."/>
            <person name="Houck M."/>
            <person name="Haase B."/>
            <person name="Paez S."/>
            <person name="Howe K."/>
            <person name="Torrance J."/>
            <person name="Formenti G."/>
            <person name="Phillippy A."/>
            <person name="Ryder O."/>
            <person name="Jarvis E.D."/>
            <person name="Fedrigo O."/>
        </authorList>
    </citation>
    <scope>NUCLEOTIDE SEQUENCE [LARGE SCALE GENOMIC DNA]</scope>
</reference>
<dbReference type="Pfam" id="PF00175">
    <property type="entry name" value="NAD_binding_1"/>
    <property type="match status" value="1"/>
</dbReference>
<evidence type="ECO:0000256" key="2">
    <source>
        <dbReference type="ARBA" id="ARBA00006105"/>
    </source>
</evidence>
<dbReference type="PANTHER" id="PTHR19370">
    <property type="entry name" value="NADH-CYTOCHROME B5 REDUCTASE"/>
    <property type="match status" value="1"/>
</dbReference>
<protein>
    <recommendedName>
        <fullName evidence="3">cytochrome-b5 reductase</fullName>
        <ecNumber evidence="3">1.6.2.2</ecNumber>
    </recommendedName>
</protein>
<dbReference type="InterPro" id="IPR017938">
    <property type="entry name" value="Riboflavin_synthase-like_b-brl"/>
</dbReference>
<dbReference type="Proteomes" id="UP000694554">
    <property type="component" value="Chromosome 1"/>
</dbReference>
<dbReference type="GeneTree" id="ENSGT00940000153962"/>
<feature type="domain" description="Flavoprotein pyridine nucleotide cytochrome reductase-like FAD-binding" evidence="14">
    <location>
        <begin position="51"/>
        <end position="147"/>
    </location>
</feature>
<comment type="similarity">
    <text evidence="2">Belongs to the flavoprotein pyridine nucleotide cytochrome reductase family.</text>
</comment>
<dbReference type="Gene3D" id="3.40.50.80">
    <property type="entry name" value="Nucleotide-binding domain of ferredoxin-NADP reductase (FNR) module"/>
    <property type="match status" value="1"/>
</dbReference>
<dbReference type="Gene3D" id="2.40.30.10">
    <property type="entry name" value="Translation factors"/>
    <property type="match status" value="1"/>
</dbReference>
<dbReference type="PRINTS" id="PR00406">
    <property type="entry name" value="CYTB5RDTASE"/>
</dbReference>
<proteinExistence type="inferred from homology"/>
<feature type="binding site" evidence="11">
    <location>
        <position position="114"/>
    </location>
    <ligand>
        <name>FAD</name>
        <dbReference type="ChEBI" id="CHEBI:57692"/>
    </ligand>
</feature>
<evidence type="ECO:0000256" key="12">
    <source>
        <dbReference type="SAM" id="MobiDB-lite"/>
    </source>
</evidence>
<keyword evidence="6 11" id="KW-0274">FAD</keyword>
<reference evidence="15" key="3">
    <citation type="submission" date="2025-09" db="UniProtKB">
        <authorList>
            <consortium name="Ensembl"/>
        </authorList>
    </citation>
    <scope>IDENTIFICATION</scope>
</reference>
<keyword evidence="5 11" id="KW-0285">Flavoprotein</keyword>
<evidence type="ECO:0000313" key="15">
    <source>
        <dbReference type="Ensembl" id="ENSPSNP00000004347.1"/>
    </source>
</evidence>
<keyword evidence="9" id="KW-0496">Mitochondrion</keyword>
<evidence type="ECO:0000256" key="1">
    <source>
        <dbReference type="ARBA" id="ARBA00001974"/>
    </source>
</evidence>
<feature type="compositionally biased region" description="Polar residues" evidence="12">
    <location>
        <begin position="281"/>
        <end position="299"/>
    </location>
</feature>
<evidence type="ECO:0000256" key="5">
    <source>
        <dbReference type="ARBA" id="ARBA00022630"/>
    </source>
</evidence>
<keyword evidence="4" id="KW-0444">Lipid biosynthesis</keyword>
<dbReference type="EC" id="1.6.2.2" evidence="3"/>
<dbReference type="InterPro" id="IPR039261">
    <property type="entry name" value="FNR_nucleotide-bd"/>
</dbReference>
<comment type="cofactor">
    <cofactor evidence="1 11">
        <name>FAD</name>
        <dbReference type="ChEBI" id="CHEBI:57692"/>
    </cofactor>
</comment>
<feature type="region of interest" description="Disordered" evidence="12">
    <location>
        <begin position="280"/>
        <end position="299"/>
    </location>
</feature>
<feature type="domain" description="Oxidoreductase FAD/NAD(P)-binding" evidence="13">
    <location>
        <begin position="171"/>
        <end position="210"/>
    </location>
</feature>
<evidence type="ECO:0000256" key="4">
    <source>
        <dbReference type="ARBA" id="ARBA00022516"/>
    </source>
</evidence>
<evidence type="ECO:0000256" key="6">
    <source>
        <dbReference type="ARBA" id="ARBA00022827"/>
    </source>
</evidence>
<dbReference type="AlphaFoldDB" id="A0A8C9B231"/>
<feature type="binding site" evidence="11">
    <location>
        <position position="95"/>
    </location>
    <ligand>
        <name>FAD</name>
        <dbReference type="ChEBI" id="CHEBI:57692"/>
    </ligand>
</feature>
<keyword evidence="10" id="KW-0472">Membrane</keyword>
<evidence type="ECO:0000256" key="9">
    <source>
        <dbReference type="ARBA" id="ARBA00023128"/>
    </source>
</evidence>
<dbReference type="InterPro" id="IPR008333">
    <property type="entry name" value="Cbr1-like_FAD-bd_dom"/>
</dbReference>